<keyword evidence="2" id="KW-1185">Reference proteome</keyword>
<dbReference type="EMBL" id="ML996108">
    <property type="protein sequence ID" value="KAF2738640.1"/>
    <property type="molecule type" value="Genomic_DNA"/>
</dbReference>
<gene>
    <name evidence="1" type="ORF">EJ04DRAFT_41799</name>
</gene>
<name>A0A9P4R7S3_9PLEO</name>
<dbReference type="Proteomes" id="UP000799444">
    <property type="component" value="Unassembled WGS sequence"/>
</dbReference>
<protein>
    <submittedName>
        <fullName evidence="1">Uncharacterized protein</fullName>
    </submittedName>
</protein>
<evidence type="ECO:0000313" key="2">
    <source>
        <dbReference type="Proteomes" id="UP000799444"/>
    </source>
</evidence>
<evidence type="ECO:0000313" key="1">
    <source>
        <dbReference type="EMBL" id="KAF2738640.1"/>
    </source>
</evidence>
<dbReference type="AlphaFoldDB" id="A0A9P4R7S3"/>
<organism evidence="1 2">
    <name type="scientific">Polyplosphaeria fusca</name>
    <dbReference type="NCBI Taxonomy" id="682080"/>
    <lineage>
        <taxon>Eukaryota</taxon>
        <taxon>Fungi</taxon>
        <taxon>Dikarya</taxon>
        <taxon>Ascomycota</taxon>
        <taxon>Pezizomycotina</taxon>
        <taxon>Dothideomycetes</taxon>
        <taxon>Pleosporomycetidae</taxon>
        <taxon>Pleosporales</taxon>
        <taxon>Tetraplosphaeriaceae</taxon>
        <taxon>Polyplosphaeria</taxon>
    </lineage>
</organism>
<sequence>MVRTVAVYICQGQKSDHITHKLGSSASITRAKGWLIWPFTRHTTSSEDRAGIVREKSDGATMSSLRANGSSETYKGVQTVEGGGKGDDVMLLRAMPSALRDISGGDDSRPRTFAIVVRYDGVVSSRAGKRRRWLLEPRGEGCRGISVLT</sequence>
<proteinExistence type="predicted"/>
<reference evidence="1" key="1">
    <citation type="journal article" date="2020" name="Stud. Mycol.">
        <title>101 Dothideomycetes genomes: a test case for predicting lifestyles and emergence of pathogens.</title>
        <authorList>
            <person name="Haridas S."/>
            <person name="Albert R."/>
            <person name="Binder M."/>
            <person name="Bloem J."/>
            <person name="Labutti K."/>
            <person name="Salamov A."/>
            <person name="Andreopoulos B."/>
            <person name="Baker S."/>
            <person name="Barry K."/>
            <person name="Bills G."/>
            <person name="Bluhm B."/>
            <person name="Cannon C."/>
            <person name="Castanera R."/>
            <person name="Culley D."/>
            <person name="Daum C."/>
            <person name="Ezra D."/>
            <person name="Gonzalez J."/>
            <person name="Henrissat B."/>
            <person name="Kuo A."/>
            <person name="Liang C."/>
            <person name="Lipzen A."/>
            <person name="Lutzoni F."/>
            <person name="Magnuson J."/>
            <person name="Mondo S."/>
            <person name="Nolan M."/>
            <person name="Ohm R."/>
            <person name="Pangilinan J."/>
            <person name="Park H.-J."/>
            <person name="Ramirez L."/>
            <person name="Alfaro M."/>
            <person name="Sun H."/>
            <person name="Tritt A."/>
            <person name="Yoshinaga Y."/>
            <person name="Zwiers L.-H."/>
            <person name="Turgeon B."/>
            <person name="Goodwin S."/>
            <person name="Spatafora J."/>
            <person name="Crous P."/>
            <person name="Grigoriev I."/>
        </authorList>
    </citation>
    <scope>NUCLEOTIDE SEQUENCE</scope>
    <source>
        <strain evidence="1">CBS 125425</strain>
    </source>
</reference>
<accession>A0A9P4R7S3</accession>
<comment type="caution">
    <text evidence="1">The sequence shown here is derived from an EMBL/GenBank/DDBJ whole genome shotgun (WGS) entry which is preliminary data.</text>
</comment>